<proteinExistence type="predicted"/>
<dbReference type="EMBL" id="UINC01014209">
    <property type="protein sequence ID" value="SVA60798.1"/>
    <property type="molecule type" value="Genomic_DNA"/>
</dbReference>
<dbReference type="AlphaFoldDB" id="A0A381X803"/>
<name>A0A381X803_9ZZZZ</name>
<reference evidence="1" key="1">
    <citation type="submission" date="2018-05" db="EMBL/GenBank/DDBJ databases">
        <authorList>
            <person name="Lanie J.A."/>
            <person name="Ng W.-L."/>
            <person name="Kazmierczak K.M."/>
            <person name="Andrzejewski T.M."/>
            <person name="Davidsen T.M."/>
            <person name="Wayne K.J."/>
            <person name="Tettelin H."/>
            <person name="Glass J.I."/>
            <person name="Rusch D."/>
            <person name="Podicherti R."/>
            <person name="Tsui H.-C.T."/>
            <person name="Winkler M.E."/>
        </authorList>
    </citation>
    <scope>NUCLEOTIDE SEQUENCE</scope>
</reference>
<evidence type="ECO:0000313" key="1">
    <source>
        <dbReference type="EMBL" id="SVA60798.1"/>
    </source>
</evidence>
<protein>
    <submittedName>
        <fullName evidence="1">Uncharacterized protein</fullName>
    </submittedName>
</protein>
<organism evidence="1">
    <name type="scientific">marine metagenome</name>
    <dbReference type="NCBI Taxonomy" id="408172"/>
    <lineage>
        <taxon>unclassified sequences</taxon>
        <taxon>metagenomes</taxon>
        <taxon>ecological metagenomes</taxon>
    </lineage>
</organism>
<accession>A0A381X803</accession>
<feature type="non-terminal residue" evidence="1">
    <location>
        <position position="120"/>
    </location>
</feature>
<sequence>MATEKLDGMENDLAKTISDAVWERIRSLTLSTAKYENFVRLGSATMPENGELHKTIWEGINPDEDPKSMAMDFVLMSLGCALAPENSRILLKIGESESISPNDLAKQLGMTELTVRERIN</sequence>
<gene>
    <name evidence="1" type="ORF">METZ01_LOCUS113652</name>
</gene>